<evidence type="ECO:0000313" key="2">
    <source>
        <dbReference type="Proteomes" id="UP000094626"/>
    </source>
</evidence>
<protein>
    <submittedName>
        <fullName evidence="1">Uncharacterized protein</fullName>
    </submittedName>
</protein>
<proteinExistence type="predicted"/>
<keyword evidence="2" id="KW-1185">Reference proteome</keyword>
<evidence type="ECO:0000313" key="1">
    <source>
        <dbReference type="EMBL" id="AOR76584.1"/>
    </source>
</evidence>
<organism evidence="1 2">
    <name type="scientific">Novosphingobium resinovorum</name>
    <dbReference type="NCBI Taxonomy" id="158500"/>
    <lineage>
        <taxon>Bacteria</taxon>
        <taxon>Pseudomonadati</taxon>
        <taxon>Pseudomonadota</taxon>
        <taxon>Alphaproteobacteria</taxon>
        <taxon>Sphingomonadales</taxon>
        <taxon>Sphingomonadaceae</taxon>
        <taxon>Novosphingobium</taxon>
    </lineage>
</organism>
<dbReference type="EMBL" id="CP017075">
    <property type="protein sequence ID" value="AOR76584.1"/>
    <property type="molecule type" value="Genomic_DNA"/>
</dbReference>
<dbReference type="Proteomes" id="UP000094626">
    <property type="component" value="Chromosome"/>
</dbReference>
<reference evidence="2" key="1">
    <citation type="journal article" date="2017" name="J. Biotechnol.">
        <title>Complete genome sequence of Novosphingobium resinovorum SA1, a versatile xenobiotic-degrading bacterium capable of utilizing sulfanilic acid.</title>
        <authorList>
            <person name="Hegedus B."/>
            <person name="Kos P.B."/>
            <person name="Balint B."/>
            <person name="Maroti G."/>
            <person name="Gan H.M."/>
            <person name="Perei K."/>
            <person name="Rakhely G."/>
        </authorList>
    </citation>
    <scope>NUCLEOTIDE SEQUENCE [LARGE SCALE GENOMIC DNA]</scope>
    <source>
        <strain evidence="2">SA1</strain>
    </source>
</reference>
<sequence>MGKILPVAGLLLVAFVAIVLLSPRGSGVSDKCRQAVSTGSVDGWRYIQTLCTDAEQQSLLTEFRGRGLSTEDIERSRREAGKR</sequence>
<accession>A0A1D8A3B3</accession>
<gene>
    <name evidence="1" type="ORF">BES08_07345</name>
</gene>
<dbReference type="AlphaFoldDB" id="A0A1D8A3B3"/>
<name>A0A1D8A3B3_9SPHN</name>
<dbReference type="KEGG" id="nre:BES08_07345"/>